<name>A0ABX3PHH0_9HYPH</name>
<sequence>MNAPLNIPEAGAFSSLGAVLDRLTQEHKAIAAETSARVAESEKAMAAAGIGYGSSEWAKRRFAECGAAIRADNDARADLEQVASLISSMPADTLPDLLTKAKARLALGQIDAILQDIEALIGHRHIAG</sequence>
<proteinExistence type="predicted"/>
<reference evidence="1 2" key="1">
    <citation type="journal article" date="2017" name="Antonie Van Leeuwenhoek">
        <title>Rhizobium rhizosphaerae sp. nov., a novel species isolated from rice rhizosphere.</title>
        <authorList>
            <person name="Zhao J.J."/>
            <person name="Zhang J."/>
            <person name="Zhang R.J."/>
            <person name="Zhang C.W."/>
            <person name="Yin H.Q."/>
            <person name="Zhang X.X."/>
        </authorList>
    </citation>
    <scope>NUCLEOTIDE SEQUENCE [LARGE SCALE GENOMIC DNA]</scope>
    <source>
        <strain evidence="1 2">RD15</strain>
    </source>
</reference>
<accession>A0ABX3PHH0</accession>
<evidence type="ECO:0000313" key="2">
    <source>
        <dbReference type="Proteomes" id="UP000192652"/>
    </source>
</evidence>
<organism evidence="1 2">
    <name type="scientific">Xaviernesmea rhizosphaerae</name>
    <dbReference type="NCBI Taxonomy" id="1672749"/>
    <lineage>
        <taxon>Bacteria</taxon>
        <taxon>Pseudomonadati</taxon>
        <taxon>Pseudomonadota</taxon>
        <taxon>Alphaproteobacteria</taxon>
        <taxon>Hyphomicrobiales</taxon>
        <taxon>Rhizobiaceae</taxon>
        <taxon>Rhizobium/Agrobacterium group</taxon>
        <taxon>Xaviernesmea</taxon>
    </lineage>
</organism>
<protein>
    <submittedName>
        <fullName evidence="1">Uncharacterized protein</fullName>
    </submittedName>
</protein>
<dbReference type="RefSeq" id="WP_081173764.1">
    <property type="nucleotide sequence ID" value="NZ_MSPX01000002.1"/>
</dbReference>
<gene>
    <name evidence="1" type="ORF">BTR14_03210</name>
</gene>
<keyword evidence="2" id="KW-1185">Reference proteome</keyword>
<dbReference type="Proteomes" id="UP000192652">
    <property type="component" value="Unassembled WGS sequence"/>
</dbReference>
<comment type="caution">
    <text evidence="1">The sequence shown here is derived from an EMBL/GenBank/DDBJ whole genome shotgun (WGS) entry which is preliminary data.</text>
</comment>
<dbReference type="EMBL" id="MSPX01000002">
    <property type="protein sequence ID" value="OQP87591.1"/>
    <property type="molecule type" value="Genomic_DNA"/>
</dbReference>
<evidence type="ECO:0000313" key="1">
    <source>
        <dbReference type="EMBL" id="OQP87591.1"/>
    </source>
</evidence>